<dbReference type="InterPro" id="IPR036866">
    <property type="entry name" value="RibonucZ/Hydroxyglut_hydro"/>
</dbReference>
<dbReference type="EMBL" id="UYRR01035347">
    <property type="protein sequence ID" value="VDK64356.1"/>
    <property type="molecule type" value="Genomic_DNA"/>
</dbReference>
<keyword evidence="3" id="KW-1185">Reference proteome</keyword>
<dbReference type="SUPFAM" id="SSF56281">
    <property type="entry name" value="Metallo-hydrolase/oxidoreductase"/>
    <property type="match status" value="1"/>
</dbReference>
<gene>
    <name evidence="2" type="ORF">ASIM_LOCUS18335</name>
</gene>
<feature type="domain" description="Metallo-beta-lactamase" evidence="1">
    <location>
        <begin position="27"/>
        <end position="180"/>
    </location>
</feature>
<evidence type="ECO:0000313" key="2">
    <source>
        <dbReference type="EMBL" id="VDK64356.1"/>
    </source>
</evidence>
<dbReference type="PANTHER" id="PTHR23200">
    <property type="entry name" value="METALLO-BETA-LACTAMASE DOMAIN-CONTAINING PROTEIN 1"/>
    <property type="match status" value="1"/>
</dbReference>
<dbReference type="SMART" id="SM00849">
    <property type="entry name" value="Lactamase_B"/>
    <property type="match status" value="1"/>
</dbReference>
<proteinExistence type="predicted"/>
<dbReference type="Pfam" id="PF00753">
    <property type="entry name" value="Lactamase_B"/>
    <property type="match status" value="1"/>
</dbReference>
<reference evidence="4" key="1">
    <citation type="submission" date="2017-02" db="UniProtKB">
        <authorList>
            <consortium name="WormBaseParasite"/>
        </authorList>
    </citation>
    <scope>IDENTIFICATION</scope>
</reference>
<name>A0A0M3KD87_ANISI</name>
<dbReference type="WBParaSite" id="ASIM_0001893901-mRNA-1">
    <property type="protein sequence ID" value="ASIM_0001893901-mRNA-1"/>
    <property type="gene ID" value="ASIM_0001893901"/>
</dbReference>
<evidence type="ECO:0000259" key="1">
    <source>
        <dbReference type="SMART" id="SM00849"/>
    </source>
</evidence>
<dbReference type="AlphaFoldDB" id="A0A0M3KD87"/>
<dbReference type="Gene3D" id="3.60.15.10">
    <property type="entry name" value="Ribonuclease Z/Hydroxyacylglutathione hydrolase-like"/>
    <property type="match status" value="1"/>
</dbReference>
<protein>
    <submittedName>
        <fullName evidence="4">Lactamase_B domain-containing protein</fullName>
    </submittedName>
</protein>
<dbReference type="PANTHER" id="PTHR23200:SF35">
    <property type="entry name" value="METALLO-BETA-LACTAMASE DOMAIN-CONTAINING PROTEIN"/>
    <property type="match status" value="1"/>
</dbReference>
<sequence length="191" mass="21401">MVASVHQILIGYSNESSSASQDALSASGSVTLIINGNRKILVDCGDPWNGEQLLTELKAYSVSNEDVTDLIITHGHSDHCGNLSLFRKATIYMDHDCARAQSQYTSLEDEFEVTENVYVIRTVGHTDHDLSVVVTGTQRGWDIFENGLTDQWQANSRYVEKQQQSRERIISMADWIVPGHGEIFKNQLKKN</sequence>
<dbReference type="InterPro" id="IPR001279">
    <property type="entry name" value="Metallo-B-lactamas"/>
</dbReference>
<dbReference type="OrthoDB" id="10250730at2759"/>
<evidence type="ECO:0000313" key="3">
    <source>
        <dbReference type="Proteomes" id="UP000267096"/>
    </source>
</evidence>
<evidence type="ECO:0000313" key="4">
    <source>
        <dbReference type="WBParaSite" id="ASIM_0001893901-mRNA-1"/>
    </source>
</evidence>
<accession>A0A0M3KD87</accession>
<dbReference type="CDD" id="cd07711">
    <property type="entry name" value="MBLAC1-like_MBL-fold"/>
    <property type="match status" value="1"/>
</dbReference>
<dbReference type="Proteomes" id="UP000267096">
    <property type="component" value="Unassembled WGS sequence"/>
</dbReference>
<organism evidence="4">
    <name type="scientific">Anisakis simplex</name>
    <name type="common">Herring worm</name>
    <dbReference type="NCBI Taxonomy" id="6269"/>
    <lineage>
        <taxon>Eukaryota</taxon>
        <taxon>Metazoa</taxon>
        <taxon>Ecdysozoa</taxon>
        <taxon>Nematoda</taxon>
        <taxon>Chromadorea</taxon>
        <taxon>Rhabditida</taxon>
        <taxon>Spirurina</taxon>
        <taxon>Ascaridomorpha</taxon>
        <taxon>Ascaridoidea</taxon>
        <taxon>Anisakidae</taxon>
        <taxon>Anisakis</taxon>
        <taxon>Anisakis simplex complex</taxon>
    </lineage>
</organism>
<reference evidence="2 3" key="2">
    <citation type="submission" date="2018-11" db="EMBL/GenBank/DDBJ databases">
        <authorList>
            <consortium name="Pathogen Informatics"/>
        </authorList>
    </citation>
    <scope>NUCLEOTIDE SEQUENCE [LARGE SCALE GENOMIC DNA]</scope>
</reference>
<dbReference type="InterPro" id="IPR039344">
    <property type="entry name" value="MBLAC1"/>
</dbReference>